<feature type="region of interest" description="Disordered" evidence="1">
    <location>
        <begin position="64"/>
        <end position="85"/>
    </location>
</feature>
<accession>A0ABS1SQN3</accession>
<dbReference type="EMBL" id="QYAD01000003">
    <property type="protein sequence ID" value="MBL3690465.1"/>
    <property type="molecule type" value="Genomic_DNA"/>
</dbReference>
<comment type="caution">
    <text evidence="2">The sequence shown here is derived from an EMBL/GenBank/DDBJ whole genome shotgun (WGS) entry which is preliminary data.</text>
</comment>
<proteinExistence type="predicted"/>
<name>A0ABS1SQN3_9MICO</name>
<dbReference type="InterPro" id="IPR036188">
    <property type="entry name" value="FAD/NAD-bd_sf"/>
</dbReference>
<protein>
    <recommendedName>
        <fullName evidence="4">Protoporphyrinogen oxidase</fullName>
    </recommendedName>
</protein>
<reference evidence="2 3" key="1">
    <citation type="submission" date="2018-09" db="EMBL/GenBank/DDBJ databases">
        <title>Comparative genomics of Leucobacter spp.</title>
        <authorList>
            <person name="Reis A.C."/>
            <person name="Kolvenbach B.A."/>
            <person name="Corvini P.F.X."/>
            <person name="Nunes O.C."/>
        </authorList>
    </citation>
    <scope>NUCLEOTIDE SEQUENCE [LARGE SCALE GENOMIC DNA]</scope>
    <source>
        <strain evidence="2 3">L-1</strain>
    </source>
</reference>
<evidence type="ECO:0000313" key="2">
    <source>
        <dbReference type="EMBL" id="MBL3690465.1"/>
    </source>
</evidence>
<gene>
    <name evidence="2" type="ORF">D3226_10920</name>
</gene>
<dbReference type="SUPFAM" id="SSF51905">
    <property type="entry name" value="FAD/NAD(P)-binding domain"/>
    <property type="match status" value="1"/>
</dbReference>
<dbReference type="Gene3D" id="3.50.50.60">
    <property type="entry name" value="FAD/NAD(P)-binding domain"/>
    <property type="match status" value="1"/>
</dbReference>
<evidence type="ECO:0000256" key="1">
    <source>
        <dbReference type="SAM" id="MobiDB-lite"/>
    </source>
</evidence>
<organism evidence="2 3">
    <name type="scientific">Leucobacter chromiireducens subsp. chromiireducens</name>
    <dbReference type="NCBI Taxonomy" id="660067"/>
    <lineage>
        <taxon>Bacteria</taxon>
        <taxon>Bacillati</taxon>
        <taxon>Actinomycetota</taxon>
        <taxon>Actinomycetes</taxon>
        <taxon>Micrococcales</taxon>
        <taxon>Microbacteriaceae</taxon>
        <taxon>Leucobacter</taxon>
    </lineage>
</organism>
<evidence type="ECO:0008006" key="4">
    <source>
        <dbReference type="Google" id="ProtNLM"/>
    </source>
</evidence>
<evidence type="ECO:0000313" key="3">
    <source>
        <dbReference type="Proteomes" id="UP001646141"/>
    </source>
</evidence>
<dbReference type="Gene3D" id="1.10.3110.10">
    <property type="entry name" value="protoporphyrinogen ix oxidase, domain 3"/>
    <property type="match status" value="1"/>
</dbReference>
<keyword evidence="3" id="KW-1185">Reference proteome</keyword>
<dbReference type="Gene3D" id="3.90.660.20">
    <property type="entry name" value="Protoporphyrinogen oxidase, mitochondrial, domain 2"/>
    <property type="match status" value="1"/>
</dbReference>
<dbReference type="Proteomes" id="UP001646141">
    <property type="component" value="Unassembled WGS sequence"/>
</dbReference>
<sequence>MVGDGLVELATALEFAEVGLSVRVFPAPEAAAGAGWETLSDPRGVTDPDGQLQEFLAHIAAPITPGDPAEERATPRTSPPSPVLLRGAKRNWVPEPQPAVWGIPAVPLAADSMAVLGTAGALRAAVDRVRPVLTIGKTHAFGDLVRARMGAAALDRLVEPLARDAYGVHPDDIDAALIAPGLNEAMTRVGTLSGAALDTVERHVARETLVAPAAGWGELRDALVARLALYRVEFAETAPARIREAEESWLIDTAGPEGELVARALVIGVDARAATELLPELEELRVGPTRAVGALSIDDPGFSAEQQRCAAVQTVVLQDGATWSVRAERGATGWSAHARGPAGEPQGAAQASIAARAREAVEGAGFVPRGTGRTWMQFAPYASAASRDAAADRLAVWCAARSEVLPVGAALHGGAIPAALEDARARSVRLRRHLAGIAE</sequence>